<evidence type="ECO:0000313" key="2">
    <source>
        <dbReference type="EMBL" id="MCH1624140.1"/>
    </source>
</evidence>
<dbReference type="InterPro" id="IPR025559">
    <property type="entry name" value="Eis_dom"/>
</dbReference>
<dbReference type="GO" id="GO:0030649">
    <property type="term" value="P:aminoglycoside antibiotic catabolic process"/>
    <property type="evidence" value="ECO:0007669"/>
    <property type="project" value="TreeGrafter"/>
</dbReference>
<dbReference type="EC" id="2.3.1.-" evidence="2"/>
<proteinExistence type="predicted"/>
<dbReference type="Proteomes" id="UP001431131">
    <property type="component" value="Unassembled WGS sequence"/>
</dbReference>
<dbReference type="Gene3D" id="3.40.630.30">
    <property type="match status" value="2"/>
</dbReference>
<evidence type="ECO:0000313" key="3">
    <source>
        <dbReference type="Proteomes" id="UP001431131"/>
    </source>
</evidence>
<reference evidence="2" key="1">
    <citation type="submission" date="2022-02" db="EMBL/GenBank/DDBJ databases">
        <title>Fredinandcohnia quinoae sp. nov. isolated from Chenopodium quinoa seeds.</title>
        <authorList>
            <person name="Saati-Santamaria Z."/>
            <person name="Flores-Felix J.D."/>
            <person name="Igual J.M."/>
            <person name="Velazquez E."/>
            <person name="Garcia-Fraile P."/>
            <person name="Martinez-Molina E."/>
        </authorList>
    </citation>
    <scope>NUCLEOTIDE SEQUENCE</scope>
    <source>
        <strain evidence="2">SECRCQ15</strain>
    </source>
</reference>
<dbReference type="InterPro" id="IPR041380">
    <property type="entry name" value="Acetyltransf_17"/>
</dbReference>
<name>A0AAW5DYQ4_9BACI</name>
<keyword evidence="2" id="KW-0012">Acyltransferase</keyword>
<dbReference type="InterPro" id="IPR000182">
    <property type="entry name" value="GNAT_dom"/>
</dbReference>
<dbReference type="Pfam" id="PF13530">
    <property type="entry name" value="SCP2_2"/>
    <property type="match status" value="1"/>
</dbReference>
<dbReference type="PROSITE" id="PS51186">
    <property type="entry name" value="GNAT"/>
    <property type="match status" value="1"/>
</dbReference>
<dbReference type="AlphaFoldDB" id="A0AAW5DYQ4"/>
<dbReference type="GO" id="GO:0034069">
    <property type="term" value="F:aminoglycoside N-acetyltransferase activity"/>
    <property type="evidence" value="ECO:0007669"/>
    <property type="project" value="TreeGrafter"/>
</dbReference>
<dbReference type="InterPro" id="IPR016181">
    <property type="entry name" value="Acyl_CoA_acyltransferase"/>
</dbReference>
<sequence>MMRSIRKLSTDEIPLFADIAINAYPGTTQNTKEFRERFVSNLLFIQEQEDSIDLFGLFLGDKLVGGMRVHYYQMNLFSKIVNIGGVGLVAVDLIHKKEKVAKDLICFFIEYFRERDVTLVSLYPFNPEFYKKMGFGPGTKINQYQVEPSSFPKADSKEGVRFLQPSDQQQILACYNRYALTKHGLFLKTDFDLNNIFKNPDNKVIGYFYNNQLEAYLVFNFEKSVDNFLINNIVVKELITETPTSLMKICGFLQNQADQIRRVIINTQDDSLDFLVQDARNGTDHLIPSVYHETNTSGTGVMYRIIQVRKFLENMNGFNFNNQSCLFKLTVVDSLYEETTSLIIQVDRGKLSFPEIEKFEFEITLDVAYFSSLFMGVIDPNRLYQYGKLKISEPAYLGRFNELFRNHERPFCLTAF</sequence>
<dbReference type="SUPFAM" id="SSF55718">
    <property type="entry name" value="SCP-like"/>
    <property type="match status" value="1"/>
</dbReference>
<protein>
    <submittedName>
        <fullName evidence="2">GNAT family N-acetyltransferase</fullName>
        <ecNumber evidence="2">2.3.1.-</ecNumber>
    </submittedName>
</protein>
<dbReference type="InterPro" id="IPR051554">
    <property type="entry name" value="Acetyltransferase_Eis"/>
</dbReference>
<feature type="domain" description="N-acetyltransferase" evidence="1">
    <location>
        <begin position="3"/>
        <end position="158"/>
    </location>
</feature>
<gene>
    <name evidence="2" type="ORF">MJG50_02270</name>
</gene>
<dbReference type="PANTHER" id="PTHR37817">
    <property type="entry name" value="N-ACETYLTRANSFERASE EIS"/>
    <property type="match status" value="1"/>
</dbReference>
<keyword evidence="3" id="KW-1185">Reference proteome</keyword>
<keyword evidence="2" id="KW-0808">Transferase</keyword>
<dbReference type="InterPro" id="IPR036527">
    <property type="entry name" value="SCP2_sterol-bd_dom_sf"/>
</dbReference>
<dbReference type="SUPFAM" id="SSF55729">
    <property type="entry name" value="Acyl-CoA N-acyltransferases (Nat)"/>
    <property type="match status" value="1"/>
</dbReference>
<organism evidence="2 3">
    <name type="scientific">Fredinandcohnia quinoae</name>
    <dbReference type="NCBI Taxonomy" id="2918902"/>
    <lineage>
        <taxon>Bacteria</taxon>
        <taxon>Bacillati</taxon>
        <taxon>Bacillota</taxon>
        <taxon>Bacilli</taxon>
        <taxon>Bacillales</taxon>
        <taxon>Bacillaceae</taxon>
        <taxon>Fredinandcohnia</taxon>
    </lineage>
</organism>
<accession>A0AAW5DYQ4</accession>
<comment type="caution">
    <text evidence="2">The sequence shown here is derived from an EMBL/GenBank/DDBJ whole genome shotgun (WGS) entry which is preliminary data.</text>
</comment>
<dbReference type="Pfam" id="PF17668">
    <property type="entry name" value="Acetyltransf_17"/>
    <property type="match status" value="1"/>
</dbReference>
<dbReference type="EMBL" id="JAKTTI010000002">
    <property type="protein sequence ID" value="MCH1624140.1"/>
    <property type="molecule type" value="Genomic_DNA"/>
</dbReference>
<dbReference type="Gene3D" id="3.30.1050.10">
    <property type="entry name" value="SCP2 sterol-binding domain"/>
    <property type="match status" value="1"/>
</dbReference>
<dbReference type="PANTHER" id="PTHR37817:SF1">
    <property type="entry name" value="N-ACETYLTRANSFERASE EIS"/>
    <property type="match status" value="1"/>
</dbReference>
<dbReference type="Pfam" id="PF13527">
    <property type="entry name" value="Acetyltransf_9"/>
    <property type="match status" value="1"/>
</dbReference>
<evidence type="ECO:0000259" key="1">
    <source>
        <dbReference type="PROSITE" id="PS51186"/>
    </source>
</evidence>